<dbReference type="Proteomes" id="UP001279734">
    <property type="component" value="Unassembled WGS sequence"/>
</dbReference>
<accession>A0AAD3XPA7</accession>
<name>A0AAD3XPA7_NEPGR</name>
<comment type="caution">
    <text evidence="2">The sequence shown here is derived from an EMBL/GenBank/DDBJ whole genome shotgun (WGS) entry which is preliminary data.</text>
</comment>
<reference evidence="2" key="1">
    <citation type="submission" date="2023-05" db="EMBL/GenBank/DDBJ databases">
        <title>Nepenthes gracilis genome sequencing.</title>
        <authorList>
            <person name="Fukushima K."/>
        </authorList>
    </citation>
    <scope>NUCLEOTIDE SEQUENCE</scope>
    <source>
        <strain evidence="2">SING2019-196</strain>
    </source>
</reference>
<feature type="region of interest" description="Disordered" evidence="1">
    <location>
        <begin position="25"/>
        <end position="46"/>
    </location>
</feature>
<dbReference type="AlphaFoldDB" id="A0AAD3XPA7"/>
<protein>
    <submittedName>
        <fullName evidence="2">Uncharacterized protein</fullName>
    </submittedName>
</protein>
<gene>
    <name evidence="2" type="ORF">Nepgr_013585</name>
</gene>
<evidence type="ECO:0000256" key="1">
    <source>
        <dbReference type="SAM" id="MobiDB-lite"/>
    </source>
</evidence>
<keyword evidence="3" id="KW-1185">Reference proteome</keyword>
<dbReference type="EMBL" id="BSYO01000011">
    <property type="protein sequence ID" value="GMH11744.1"/>
    <property type="molecule type" value="Genomic_DNA"/>
</dbReference>
<evidence type="ECO:0000313" key="2">
    <source>
        <dbReference type="EMBL" id="GMH11744.1"/>
    </source>
</evidence>
<evidence type="ECO:0000313" key="3">
    <source>
        <dbReference type="Proteomes" id="UP001279734"/>
    </source>
</evidence>
<organism evidence="2 3">
    <name type="scientific">Nepenthes gracilis</name>
    <name type="common">Slender pitcher plant</name>
    <dbReference type="NCBI Taxonomy" id="150966"/>
    <lineage>
        <taxon>Eukaryota</taxon>
        <taxon>Viridiplantae</taxon>
        <taxon>Streptophyta</taxon>
        <taxon>Embryophyta</taxon>
        <taxon>Tracheophyta</taxon>
        <taxon>Spermatophyta</taxon>
        <taxon>Magnoliopsida</taxon>
        <taxon>eudicotyledons</taxon>
        <taxon>Gunneridae</taxon>
        <taxon>Pentapetalae</taxon>
        <taxon>Caryophyllales</taxon>
        <taxon>Nepenthaceae</taxon>
        <taxon>Nepenthes</taxon>
    </lineage>
</organism>
<sequence>MKTAAMGQNAHGVIQTGPMLQVSSSKLLQSSVKKPKGPIPHSPVFGTRPMLQASEAISVDDSKLPVSADRGARADCNFPLQDAADQVDAPPRSDHVRSLKQAPSLKSLKSILKKPKCRRLASPSLADLVATDC</sequence>
<proteinExistence type="predicted"/>